<dbReference type="InterPro" id="IPR018511">
    <property type="entry name" value="Hemolysin-typ_Ca-bd_CS"/>
</dbReference>
<dbReference type="RefSeq" id="WP_268943085.1">
    <property type="nucleotide sequence ID" value="NZ_JAPTYD010000027.1"/>
</dbReference>
<gene>
    <name evidence="3" type="ORF">OU682_15530</name>
</gene>
<organism evidence="3 4">
    <name type="scientific">Paracoccus benzoatiresistens</name>
    <dbReference type="NCBI Taxonomy" id="2997341"/>
    <lineage>
        <taxon>Bacteria</taxon>
        <taxon>Pseudomonadati</taxon>
        <taxon>Pseudomonadota</taxon>
        <taxon>Alphaproteobacteria</taxon>
        <taxon>Rhodobacterales</taxon>
        <taxon>Paracoccaceae</taxon>
        <taxon>Paracoccus</taxon>
    </lineage>
</organism>
<evidence type="ECO:0000313" key="4">
    <source>
        <dbReference type="Proteomes" id="UP001149822"/>
    </source>
</evidence>
<comment type="subcellular location">
    <subcellularLocation>
        <location evidence="1">Secreted</location>
    </subcellularLocation>
</comment>
<evidence type="ECO:0000256" key="1">
    <source>
        <dbReference type="ARBA" id="ARBA00004613"/>
    </source>
</evidence>
<dbReference type="Proteomes" id="UP001149822">
    <property type="component" value="Unassembled WGS sequence"/>
</dbReference>
<comment type="caution">
    <text evidence="3">The sequence shown here is derived from an EMBL/GenBank/DDBJ whole genome shotgun (WGS) entry which is preliminary data.</text>
</comment>
<dbReference type="Gene3D" id="2.150.10.10">
    <property type="entry name" value="Serralysin-like metalloprotease, C-terminal"/>
    <property type="match status" value="3"/>
</dbReference>
<keyword evidence="4" id="KW-1185">Reference proteome</keyword>
<evidence type="ECO:0000313" key="3">
    <source>
        <dbReference type="EMBL" id="MCZ0963029.1"/>
    </source>
</evidence>
<dbReference type="PRINTS" id="PR00313">
    <property type="entry name" value="CABNDNGRPT"/>
</dbReference>
<dbReference type="InterPro" id="IPR050557">
    <property type="entry name" value="RTX_toxin/Mannuronan_C5-epim"/>
</dbReference>
<dbReference type="InterPro" id="IPR001343">
    <property type="entry name" value="Hemolysn_Ca-bd"/>
</dbReference>
<keyword evidence="2" id="KW-0964">Secreted</keyword>
<dbReference type="SUPFAM" id="SSF51120">
    <property type="entry name" value="beta-Roll"/>
    <property type="match status" value="3"/>
</dbReference>
<dbReference type="PANTHER" id="PTHR38340">
    <property type="entry name" value="S-LAYER PROTEIN"/>
    <property type="match status" value="1"/>
</dbReference>
<name>A0ABT4J7F0_9RHOB</name>
<dbReference type="PROSITE" id="PS00330">
    <property type="entry name" value="HEMOLYSIN_CALCIUM"/>
    <property type="match status" value="3"/>
</dbReference>
<proteinExistence type="predicted"/>
<dbReference type="PANTHER" id="PTHR38340:SF1">
    <property type="entry name" value="S-LAYER PROTEIN"/>
    <property type="match status" value="1"/>
</dbReference>
<dbReference type="Pfam" id="PF00353">
    <property type="entry name" value="HemolysinCabind"/>
    <property type="match status" value="4"/>
</dbReference>
<dbReference type="InterPro" id="IPR011049">
    <property type="entry name" value="Serralysin-like_metalloprot_C"/>
</dbReference>
<evidence type="ECO:0000256" key="2">
    <source>
        <dbReference type="ARBA" id="ARBA00022525"/>
    </source>
</evidence>
<accession>A0ABT4J7F0</accession>
<dbReference type="EMBL" id="JAPTYD010000027">
    <property type="protein sequence ID" value="MCZ0963029.1"/>
    <property type="molecule type" value="Genomic_DNA"/>
</dbReference>
<protein>
    <submittedName>
        <fullName evidence="3">Calcium-binding protein</fullName>
    </submittedName>
</protein>
<sequence>MHGYAGDDELTGAFLHRNEIFGGAGNDTLGGGADSNLLDGGDGNDILNAWIGDYAVLRGGAGNDVLTGGDGGGLLDGGAGIDVMTGGDGGDTYVVNHLRDVVYESYQPYYDNDPNPADQVNAWVSWTLGANLENLVLQGKAAINGTGNGLSNLIVGNAGNNSLSGDRGTDTLEGGLGNDTIDGGLGVDTIRFTASTAVLVNLSKAAAQNTGWGLDTIRNVENVVTGAGNDRITGSAVANSLTAGAGNDVLWGMAGNDRLFGQAGNDRLQGGAGNDTLAGGAGTDHFLFSKGGGIDRITDFADGADRIVIDSGAETFGQVRIADLGADARISFGDVTVILSNVDHAGLGAEDFIFT</sequence>
<reference evidence="3" key="1">
    <citation type="submission" date="2022-12" db="EMBL/GenBank/DDBJ databases">
        <title>Paracoccus sp. EF6 isolated from a lake water.</title>
        <authorList>
            <person name="Liu H."/>
        </authorList>
    </citation>
    <scope>NUCLEOTIDE SEQUENCE</scope>
    <source>
        <strain evidence="3">EF6</strain>
    </source>
</reference>